<dbReference type="Proteomes" id="UP000325105">
    <property type="component" value="Unassembled WGS sequence"/>
</dbReference>
<gene>
    <name evidence="1" type="ORF">BC792_105146</name>
</gene>
<dbReference type="OrthoDB" id="714306at2"/>
<proteinExistence type="predicted"/>
<accession>A0A5S5DLQ9</accession>
<reference evidence="1 2" key="1">
    <citation type="submission" date="2019-07" db="EMBL/GenBank/DDBJ databases">
        <title>Genomic Encyclopedia of Archaeal and Bacterial Type Strains, Phase II (KMG-II): from individual species to whole genera.</title>
        <authorList>
            <person name="Goeker M."/>
        </authorList>
    </citation>
    <scope>NUCLEOTIDE SEQUENCE [LARGE SCALE GENOMIC DNA]</scope>
    <source>
        <strain evidence="1 2">DSM 18850</strain>
    </source>
</reference>
<dbReference type="PANTHER" id="PTHR34220:SF7">
    <property type="entry name" value="SENSOR HISTIDINE KINASE YPDA"/>
    <property type="match status" value="1"/>
</dbReference>
<sequence>MTAFLDKIFGSKIEVDMAKAGLEAELSFLEARMDTHLAKRVLEGGDSPDILTKYTAFLKEMLALDMHTVISIGKELDLLAAYLDLYQGSEKQDLFIRFDPAVDCTKMVPPLVIFPLVGNALQYGYNSMERYPLKIKVRAFEKMLTVEVSNRINHYVASQGETLIIHRYRNRLLSLFPDRHTLFSNSNSNTFKATLQIRW</sequence>
<dbReference type="EMBL" id="VNHX01000005">
    <property type="protein sequence ID" value="TYP96655.1"/>
    <property type="molecule type" value="Genomic_DNA"/>
</dbReference>
<name>A0A5S5DLQ9_9SPHI</name>
<organism evidence="1 2">
    <name type="scientific">Sphingobacterium allocomposti</name>
    <dbReference type="NCBI Taxonomy" id="415956"/>
    <lineage>
        <taxon>Bacteria</taxon>
        <taxon>Pseudomonadati</taxon>
        <taxon>Bacteroidota</taxon>
        <taxon>Sphingobacteriia</taxon>
        <taxon>Sphingobacteriales</taxon>
        <taxon>Sphingobacteriaceae</taxon>
        <taxon>Sphingobacterium</taxon>
    </lineage>
</organism>
<comment type="caution">
    <text evidence="1">The sequence shown here is derived from an EMBL/GenBank/DDBJ whole genome shotgun (WGS) entry which is preliminary data.</text>
</comment>
<dbReference type="PANTHER" id="PTHR34220">
    <property type="entry name" value="SENSOR HISTIDINE KINASE YPDA"/>
    <property type="match status" value="1"/>
</dbReference>
<evidence type="ECO:0008006" key="3">
    <source>
        <dbReference type="Google" id="ProtNLM"/>
    </source>
</evidence>
<keyword evidence="2" id="KW-1185">Reference proteome</keyword>
<evidence type="ECO:0000313" key="2">
    <source>
        <dbReference type="Proteomes" id="UP000325105"/>
    </source>
</evidence>
<dbReference type="RefSeq" id="WP_148908038.1">
    <property type="nucleotide sequence ID" value="NZ_VNHX01000005.1"/>
</dbReference>
<evidence type="ECO:0000313" key="1">
    <source>
        <dbReference type="EMBL" id="TYP96655.1"/>
    </source>
</evidence>
<protein>
    <recommendedName>
        <fullName evidence="3">Histidine kinase</fullName>
    </recommendedName>
</protein>
<dbReference type="AlphaFoldDB" id="A0A5S5DLQ9"/>
<dbReference type="InterPro" id="IPR050640">
    <property type="entry name" value="Bact_2-comp_sensor_kinase"/>
</dbReference>